<keyword evidence="2" id="KW-1133">Transmembrane helix</keyword>
<dbReference type="PROSITE" id="PS50003">
    <property type="entry name" value="PH_DOMAIN"/>
    <property type="match status" value="1"/>
</dbReference>
<evidence type="ECO:0000256" key="2">
    <source>
        <dbReference type="SAM" id="Phobius"/>
    </source>
</evidence>
<organism evidence="4 5">
    <name type="scientific">Pendulispora albinea</name>
    <dbReference type="NCBI Taxonomy" id="2741071"/>
    <lineage>
        <taxon>Bacteria</taxon>
        <taxon>Pseudomonadati</taxon>
        <taxon>Myxococcota</taxon>
        <taxon>Myxococcia</taxon>
        <taxon>Myxococcales</taxon>
        <taxon>Sorangiineae</taxon>
        <taxon>Pendulisporaceae</taxon>
        <taxon>Pendulispora</taxon>
    </lineage>
</organism>
<keyword evidence="2" id="KW-0812">Transmembrane</keyword>
<evidence type="ECO:0000313" key="5">
    <source>
        <dbReference type="Proteomes" id="UP001370348"/>
    </source>
</evidence>
<feature type="transmembrane region" description="Helical" evidence="2">
    <location>
        <begin position="212"/>
        <end position="233"/>
    </location>
</feature>
<evidence type="ECO:0000259" key="3">
    <source>
        <dbReference type="PROSITE" id="PS50003"/>
    </source>
</evidence>
<sequence>MSFAQSAPSKTELQTAKTLFTEAQADETAQRWEAALEKLERAAAIKKTAGILSHIARCKDHLGRLRDAAGDYERAREMARAEGNGAVLAVVESTLKALRSRIPAIHVVVQKRPGLEVQVRTESPDGTEIPVQSERLTRLMDGYQVEVDPGDYVVAATAPGFKPYREVRHMAEGHILVHQVVLVPEPPPAPRVTIPTAAPLEREGFWTGRNSVTIAMLGAGLLATAGGIGFALASQGDAREAGRLRGQVLWSRSACAQPTESSTSETCTQLSDTLDAQQTHARVSVGFYAAGGALILGGAAVWLLWPKAKPRTRGGYVVPRIDIGSRTVGLQGAF</sequence>
<dbReference type="InterPro" id="IPR011990">
    <property type="entry name" value="TPR-like_helical_dom_sf"/>
</dbReference>
<evidence type="ECO:0000313" key="4">
    <source>
        <dbReference type="EMBL" id="WXB17684.1"/>
    </source>
</evidence>
<dbReference type="EMBL" id="CP089984">
    <property type="protein sequence ID" value="WXB17684.1"/>
    <property type="molecule type" value="Genomic_DNA"/>
</dbReference>
<feature type="domain" description="PH" evidence="3">
    <location>
        <begin position="1"/>
        <end position="41"/>
    </location>
</feature>
<dbReference type="SUPFAM" id="SSF48452">
    <property type="entry name" value="TPR-like"/>
    <property type="match status" value="1"/>
</dbReference>
<dbReference type="RefSeq" id="WP_394827324.1">
    <property type="nucleotide sequence ID" value="NZ_CP089984.1"/>
</dbReference>
<dbReference type="Proteomes" id="UP001370348">
    <property type="component" value="Chromosome"/>
</dbReference>
<feature type="coiled-coil region" evidence="1">
    <location>
        <begin position="22"/>
        <end position="49"/>
    </location>
</feature>
<dbReference type="InterPro" id="IPR001849">
    <property type="entry name" value="PH_domain"/>
</dbReference>
<proteinExistence type="predicted"/>
<dbReference type="Gene3D" id="1.25.40.10">
    <property type="entry name" value="Tetratricopeptide repeat domain"/>
    <property type="match status" value="1"/>
</dbReference>
<feature type="transmembrane region" description="Helical" evidence="2">
    <location>
        <begin position="285"/>
        <end position="305"/>
    </location>
</feature>
<accession>A0ABZ2M639</accession>
<evidence type="ECO:0000256" key="1">
    <source>
        <dbReference type="SAM" id="Coils"/>
    </source>
</evidence>
<keyword evidence="2" id="KW-0472">Membrane</keyword>
<keyword evidence="1" id="KW-0175">Coiled coil</keyword>
<gene>
    <name evidence="4" type="ORF">LZC94_10525</name>
</gene>
<name>A0ABZ2M639_9BACT</name>
<protein>
    <submittedName>
        <fullName evidence="4">Tetratricopeptide repeat protein</fullName>
    </submittedName>
</protein>
<reference evidence="4 5" key="1">
    <citation type="submission" date="2021-12" db="EMBL/GenBank/DDBJ databases">
        <title>Discovery of the Pendulisporaceae a myxobacterial family with distinct sporulation behavior and unique specialized metabolism.</title>
        <authorList>
            <person name="Garcia R."/>
            <person name="Popoff A."/>
            <person name="Bader C.D."/>
            <person name="Loehr J."/>
            <person name="Walesch S."/>
            <person name="Walt C."/>
            <person name="Boldt J."/>
            <person name="Bunk B."/>
            <person name="Haeckl F.J.F.P.J."/>
            <person name="Gunesch A.P."/>
            <person name="Birkelbach J."/>
            <person name="Nuebel U."/>
            <person name="Pietschmann T."/>
            <person name="Bach T."/>
            <person name="Mueller R."/>
        </authorList>
    </citation>
    <scope>NUCLEOTIDE SEQUENCE [LARGE SCALE GENOMIC DNA]</scope>
    <source>
        <strain evidence="4 5">MSr11954</strain>
    </source>
</reference>
<keyword evidence="5" id="KW-1185">Reference proteome</keyword>